<feature type="compositionally biased region" description="Polar residues" evidence="1">
    <location>
        <begin position="54"/>
        <end position="64"/>
    </location>
</feature>
<evidence type="ECO:0000256" key="1">
    <source>
        <dbReference type="SAM" id="MobiDB-lite"/>
    </source>
</evidence>
<protein>
    <submittedName>
        <fullName evidence="2">Uncharacterized protein</fullName>
    </submittedName>
</protein>
<reference evidence="2 3" key="1">
    <citation type="submission" date="2019-05" db="EMBL/GenBank/DDBJ databases">
        <title>Another draft genome of Portunus trituberculatus and its Hox gene families provides insights of decapod evolution.</title>
        <authorList>
            <person name="Jeong J.-H."/>
            <person name="Song I."/>
            <person name="Kim S."/>
            <person name="Choi T."/>
            <person name="Kim D."/>
            <person name="Ryu S."/>
            <person name="Kim W."/>
        </authorList>
    </citation>
    <scope>NUCLEOTIDE SEQUENCE [LARGE SCALE GENOMIC DNA]</scope>
    <source>
        <tissue evidence="2">Muscle</tissue>
    </source>
</reference>
<name>A0A5B7DXH6_PORTR</name>
<organism evidence="2 3">
    <name type="scientific">Portunus trituberculatus</name>
    <name type="common">Swimming crab</name>
    <name type="synonym">Neptunus trituberculatus</name>
    <dbReference type="NCBI Taxonomy" id="210409"/>
    <lineage>
        <taxon>Eukaryota</taxon>
        <taxon>Metazoa</taxon>
        <taxon>Ecdysozoa</taxon>
        <taxon>Arthropoda</taxon>
        <taxon>Crustacea</taxon>
        <taxon>Multicrustacea</taxon>
        <taxon>Malacostraca</taxon>
        <taxon>Eumalacostraca</taxon>
        <taxon>Eucarida</taxon>
        <taxon>Decapoda</taxon>
        <taxon>Pleocyemata</taxon>
        <taxon>Brachyura</taxon>
        <taxon>Eubrachyura</taxon>
        <taxon>Portunoidea</taxon>
        <taxon>Portunidae</taxon>
        <taxon>Portuninae</taxon>
        <taxon>Portunus</taxon>
    </lineage>
</organism>
<accession>A0A5B7DXH6</accession>
<evidence type="ECO:0000313" key="3">
    <source>
        <dbReference type="Proteomes" id="UP000324222"/>
    </source>
</evidence>
<dbReference type="EMBL" id="VSRR010001563">
    <property type="protein sequence ID" value="MPC26158.1"/>
    <property type="molecule type" value="Genomic_DNA"/>
</dbReference>
<sequence>MSLTRLSKRVVPIIAAHISSAQGHLFIHSSIYSSTTYFHCLTPQPHHRGRKQSHTSLATPGHTTPSITSVLSHHHFLHPFVSWPHPKQATPE</sequence>
<proteinExistence type="predicted"/>
<comment type="caution">
    <text evidence="2">The sequence shown here is derived from an EMBL/GenBank/DDBJ whole genome shotgun (WGS) entry which is preliminary data.</text>
</comment>
<keyword evidence="3" id="KW-1185">Reference proteome</keyword>
<feature type="region of interest" description="Disordered" evidence="1">
    <location>
        <begin position="44"/>
        <end position="64"/>
    </location>
</feature>
<evidence type="ECO:0000313" key="2">
    <source>
        <dbReference type="EMBL" id="MPC26158.1"/>
    </source>
</evidence>
<gene>
    <name evidence="2" type="ORF">E2C01_019291</name>
</gene>
<dbReference type="AlphaFoldDB" id="A0A5B7DXH6"/>
<dbReference type="Proteomes" id="UP000324222">
    <property type="component" value="Unassembled WGS sequence"/>
</dbReference>